<dbReference type="AlphaFoldDB" id="A0A015LRN3"/>
<organism evidence="1 2">
    <name type="scientific">Rhizophagus irregularis (strain DAOM 197198w)</name>
    <name type="common">Glomus intraradices</name>
    <dbReference type="NCBI Taxonomy" id="1432141"/>
    <lineage>
        <taxon>Eukaryota</taxon>
        <taxon>Fungi</taxon>
        <taxon>Fungi incertae sedis</taxon>
        <taxon>Mucoromycota</taxon>
        <taxon>Glomeromycotina</taxon>
        <taxon>Glomeromycetes</taxon>
        <taxon>Glomerales</taxon>
        <taxon>Glomeraceae</taxon>
        <taxon>Rhizophagus</taxon>
    </lineage>
</organism>
<gene>
    <name evidence="1" type="ORF">RirG_207810</name>
</gene>
<dbReference type="HOGENOM" id="CLU_048780_0_0_1"/>
<dbReference type="EMBL" id="JEMT01027399">
    <property type="protein sequence ID" value="EXX57378.1"/>
    <property type="molecule type" value="Genomic_DNA"/>
</dbReference>
<protein>
    <submittedName>
        <fullName evidence="1">Uncharacterized protein</fullName>
    </submittedName>
</protein>
<comment type="caution">
    <text evidence="1">The sequence shown here is derived from an EMBL/GenBank/DDBJ whole genome shotgun (WGS) entry which is preliminary data.</text>
</comment>
<evidence type="ECO:0000313" key="1">
    <source>
        <dbReference type="EMBL" id="EXX57378.1"/>
    </source>
</evidence>
<name>A0A015LRN3_RHIIW</name>
<dbReference type="OrthoDB" id="2327825at2759"/>
<dbReference type="STRING" id="1432141.A0A015LRN3"/>
<reference evidence="1 2" key="1">
    <citation type="submission" date="2014-02" db="EMBL/GenBank/DDBJ databases">
        <title>Single nucleus genome sequencing reveals high similarity among nuclei of an endomycorrhizal fungus.</title>
        <authorList>
            <person name="Lin K."/>
            <person name="Geurts R."/>
            <person name="Zhang Z."/>
            <person name="Limpens E."/>
            <person name="Saunders D.G."/>
            <person name="Mu D."/>
            <person name="Pang E."/>
            <person name="Cao H."/>
            <person name="Cha H."/>
            <person name="Lin T."/>
            <person name="Zhou Q."/>
            <person name="Shang Y."/>
            <person name="Li Y."/>
            <person name="Ivanov S."/>
            <person name="Sharma T."/>
            <person name="Velzen R.V."/>
            <person name="Ruijter N.D."/>
            <person name="Aanen D.K."/>
            <person name="Win J."/>
            <person name="Kamoun S."/>
            <person name="Bisseling T."/>
            <person name="Huang S."/>
        </authorList>
    </citation>
    <scope>NUCLEOTIDE SEQUENCE [LARGE SCALE GENOMIC DNA]</scope>
    <source>
        <strain evidence="2">DAOM197198w</strain>
    </source>
</reference>
<keyword evidence="2" id="KW-1185">Reference proteome</keyword>
<accession>A0A015LRN3</accession>
<dbReference type="Proteomes" id="UP000022910">
    <property type="component" value="Unassembled WGS sequence"/>
</dbReference>
<sequence length="459" mass="53533">MPRIIEKSFDITKCQRLSQLNEKIIKQYERKTGARIIVHTGQITTLTISGNSSQFIEAKVLMRDLLDKTSFIPAVCYFILADPVSDSKLKFVEFNEKIVEINDDDGDDDGGGDDSLDESKRITYYSIEFLQDYEADDNNYANRSENFLDLITPCKFNTFNKLNYCLERLSLKMKTTIKRSLAFPDDQIIFKPKIIFGKLLFYGITSPEDPFVLQEWYRFNALSRIINEIIDDYSRDDDKLYGGKMIYNEFRQGSLLIKEKFKILQQKFGFKLDSEQNINKGKVTIFYVPAEFKKRRISLRLSEQENEWKVAIHAHSLNRLASIDIISGSKEPDFRLSLKSFYDLPSEGSGIEKTVNDVQSRISGERNGMWFQSKDFAGTTIKRAVVRQFIEKKRYKNEKYSITFSKVKQEERGNITFQNIVALKHRYWGQTISLDNVDEFMRSITETFHDVRKMMNALV</sequence>
<proteinExistence type="predicted"/>
<evidence type="ECO:0000313" key="2">
    <source>
        <dbReference type="Proteomes" id="UP000022910"/>
    </source>
</evidence>